<dbReference type="InterPro" id="IPR032675">
    <property type="entry name" value="LRR_dom_sf"/>
</dbReference>
<evidence type="ECO:0000313" key="9">
    <source>
        <dbReference type="Proteomes" id="UP001370490"/>
    </source>
</evidence>
<evidence type="ECO:0000259" key="7">
    <source>
        <dbReference type="Pfam" id="PF23598"/>
    </source>
</evidence>
<evidence type="ECO:0000259" key="4">
    <source>
        <dbReference type="Pfam" id="PF00931"/>
    </source>
</evidence>
<sequence length="871" mass="99496">MADTVISFLLENLSRLIAQEIDLQLRVKEEADSLKNELKLIQAFLKDFAFGKRNNEQELTKQYIKQITDTAQQAEDIIDTYVAKIWRQRTEGGFFEKLKSSVSQLTTRHEVAGKIAAVRLRFKELYEKRNDLGIQISQSGDFFIDEHLRRRNRRLVDDADVIGLDEEAKKMIERVTGNEVRRDVIAIVGMGGIGKTTLARKVYNDSNVSRLFDIRAWIVVSQDYKVREVLIAIIRSVAGLKGDLKEMSDEELESEAFKYLRGSRYLIVLDDVWKPEFWDDFDSIFSNNPYGSRVIVTTRNLDVARRVSPVIPPHDVPFLDKNDSWKLLSKRVFQGDECPTELVELGEEMAKRCRGLPLAIVVLAGILLTKKRTRHHWSTISSSVSSILTEPNNQCSEILSLSYDNLSHHLKPCFLYSGLFPEDSEILARQLIRLWMAEGFVQQTDKKRVEIVAEEYLEELINRNLIQVTETRFDGVVKACRIHDLLRDLCISKAKQENFLQVRGSSLSPSSPCDSRRLGIHSNTEKYLAAKHASNLRTLLCFGLDDSELGSKQWKVIYNEYKLLRVLDLWAVDVESIPSEVGKLIHLRYLKLKSRKAPDFPSSISKLWNLQTLDVVAPSIEGQQINIWKMLELRHLYFRGQAVLPEPPKEMARNSDSVLSNIQTLSFISPESCTEIVFSKVPNLVKLGIYGDLEKHKGVAFAGQQSLTSLQTLKLVRDRRCASMYSLPSWKEFSPSLIKLTLSKTRLSRDPMQTLGKLPNLQVLKLIDDAYVGASLVSFGDEFTKLQVLKLVNLEIKNWEMSDGSMPRLESVVIKRCGGLVSLPTNLPQMFLVKEMELWWPSAEVAKQARGIENTRGKEHFKLFINQSETK</sequence>
<dbReference type="InterPro" id="IPR042197">
    <property type="entry name" value="Apaf_helical"/>
</dbReference>
<proteinExistence type="predicted"/>
<dbReference type="Pfam" id="PF23598">
    <property type="entry name" value="LRR_14"/>
    <property type="match status" value="2"/>
</dbReference>
<dbReference type="SUPFAM" id="SSF52540">
    <property type="entry name" value="P-loop containing nucleoside triphosphate hydrolases"/>
    <property type="match status" value="1"/>
</dbReference>
<organism evidence="8 9">
    <name type="scientific">Dillenia turbinata</name>
    <dbReference type="NCBI Taxonomy" id="194707"/>
    <lineage>
        <taxon>Eukaryota</taxon>
        <taxon>Viridiplantae</taxon>
        <taxon>Streptophyta</taxon>
        <taxon>Embryophyta</taxon>
        <taxon>Tracheophyta</taxon>
        <taxon>Spermatophyta</taxon>
        <taxon>Magnoliopsida</taxon>
        <taxon>eudicotyledons</taxon>
        <taxon>Gunneridae</taxon>
        <taxon>Pentapetalae</taxon>
        <taxon>Dilleniales</taxon>
        <taxon>Dilleniaceae</taxon>
        <taxon>Dillenia</taxon>
    </lineage>
</organism>
<dbReference type="Gene3D" id="1.20.5.4130">
    <property type="match status" value="1"/>
</dbReference>
<accession>A0AAN8ZQ23</accession>
<dbReference type="InterPro" id="IPR002182">
    <property type="entry name" value="NB-ARC"/>
</dbReference>
<dbReference type="SUPFAM" id="SSF52058">
    <property type="entry name" value="L domain-like"/>
    <property type="match status" value="1"/>
</dbReference>
<dbReference type="Pfam" id="PF23559">
    <property type="entry name" value="WHD_DRP"/>
    <property type="match status" value="1"/>
</dbReference>
<dbReference type="GO" id="GO:0098542">
    <property type="term" value="P:defense response to other organism"/>
    <property type="evidence" value="ECO:0007669"/>
    <property type="project" value="TreeGrafter"/>
</dbReference>
<feature type="domain" description="NB-ARC" evidence="4">
    <location>
        <begin position="169"/>
        <end position="336"/>
    </location>
</feature>
<feature type="domain" description="Disease resistance R13L4/SHOC-2-like LRR" evidence="7">
    <location>
        <begin position="679"/>
        <end position="814"/>
    </location>
</feature>
<dbReference type="PANTHER" id="PTHR23155">
    <property type="entry name" value="DISEASE RESISTANCE PROTEIN RP"/>
    <property type="match status" value="1"/>
</dbReference>
<feature type="domain" description="Disease resistance protein winged helix" evidence="6">
    <location>
        <begin position="419"/>
        <end position="490"/>
    </location>
</feature>
<keyword evidence="3" id="KW-0611">Plant defense</keyword>
<protein>
    <submittedName>
        <fullName evidence="8">Rx, N-terminal</fullName>
    </submittedName>
</protein>
<dbReference type="InterPro" id="IPR027417">
    <property type="entry name" value="P-loop_NTPase"/>
</dbReference>
<dbReference type="Pfam" id="PF00931">
    <property type="entry name" value="NB-ARC"/>
    <property type="match status" value="1"/>
</dbReference>
<dbReference type="AlphaFoldDB" id="A0AAN8ZQ23"/>
<dbReference type="Gene3D" id="3.80.10.10">
    <property type="entry name" value="Ribonuclease Inhibitor"/>
    <property type="match status" value="1"/>
</dbReference>
<evidence type="ECO:0000313" key="8">
    <source>
        <dbReference type="EMBL" id="KAK6941790.1"/>
    </source>
</evidence>
<dbReference type="Gene3D" id="3.40.50.300">
    <property type="entry name" value="P-loop containing nucleotide triphosphate hydrolases"/>
    <property type="match status" value="1"/>
</dbReference>
<evidence type="ECO:0000259" key="6">
    <source>
        <dbReference type="Pfam" id="PF23559"/>
    </source>
</evidence>
<dbReference type="PRINTS" id="PR00364">
    <property type="entry name" value="DISEASERSIST"/>
</dbReference>
<dbReference type="PANTHER" id="PTHR23155:SF1193">
    <property type="entry name" value="DISEASE RESISTANCE PROTEIN RPP13-RELATED"/>
    <property type="match status" value="1"/>
</dbReference>
<dbReference type="CDD" id="cd14798">
    <property type="entry name" value="RX-CC_like"/>
    <property type="match status" value="1"/>
</dbReference>
<dbReference type="Proteomes" id="UP001370490">
    <property type="component" value="Unassembled WGS sequence"/>
</dbReference>
<reference evidence="8 9" key="1">
    <citation type="submission" date="2023-12" db="EMBL/GenBank/DDBJ databases">
        <title>A high-quality genome assembly for Dillenia turbinata (Dilleniales).</title>
        <authorList>
            <person name="Chanderbali A."/>
        </authorList>
    </citation>
    <scope>NUCLEOTIDE SEQUENCE [LARGE SCALE GENOMIC DNA]</scope>
    <source>
        <strain evidence="8">LSX21</strain>
        <tissue evidence="8">Leaf</tissue>
    </source>
</reference>
<keyword evidence="2" id="KW-0547">Nucleotide-binding</keyword>
<keyword evidence="1" id="KW-0677">Repeat</keyword>
<dbReference type="InterPro" id="IPR044974">
    <property type="entry name" value="Disease_R_plants"/>
</dbReference>
<dbReference type="Gene3D" id="1.10.10.10">
    <property type="entry name" value="Winged helix-like DNA-binding domain superfamily/Winged helix DNA-binding domain"/>
    <property type="match status" value="1"/>
</dbReference>
<feature type="domain" description="Disease resistance R13L4/SHOC-2-like LRR" evidence="7">
    <location>
        <begin position="558"/>
        <end position="647"/>
    </location>
</feature>
<evidence type="ECO:0000256" key="2">
    <source>
        <dbReference type="ARBA" id="ARBA00022741"/>
    </source>
</evidence>
<name>A0AAN8ZQ23_9MAGN</name>
<dbReference type="EMBL" id="JBAMMX010000004">
    <property type="protein sequence ID" value="KAK6941790.1"/>
    <property type="molecule type" value="Genomic_DNA"/>
</dbReference>
<dbReference type="Pfam" id="PF18052">
    <property type="entry name" value="Rx_N"/>
    <property type="match status" value="1"/>
</dbReference>
<dbReference type="InterPro" id="IPR041118">
    <property type="entry name" value="Rx_N"/>
</dbReference>
<dbReference type="Gene3D" id="1.10.8.430">
    <property type="entry name" value="Helical domain of apoptotic protease-activating factors"/>
    <property type="match status" value="1"/>
</dbReference>
<gene>
    <name evidence="8" type="ORF">RJ641_027167</name>
</gene>
<dbReference type="GO" id="GO:0043531">
    <property type="term" value="F:ADP binding"/>
    <property type="evidence" value="ECO:0007669"/>
    <property type="project" value="InterPro"/>
</dbReference>
<evidence type="ECO:0000259" key="5">
    <source>
        <dbReference type="Pfam" id="PF18052"/>
    </source>
</evidence>
<keyword evidence="9" id="KW-1185">Reference proteome</keyword>
<dbReference type="FunFam" id="1.10.10.10:FF:000322">
    <property type="entry name" value="Probable disease resistance protein At1g63360"/>
    <property type="match status" value="1"/>
</dbReference>
<comment type="caution">
    <text evidence="8">The sequence shown here is derived from an EMBL/GenBank/DDBJ whole genome shotgun (WGS) entry which is preliminary data.</text>
</comment>
<evidence type="ECO:0000256" key="3">
    <source>
        <dbReference type="ARBA" id="ARBA00022821"/>
    </source>
</evidence>
<dbReference type="InterPro" id="IPR038005">
    <property type="entry name" value="RX-like_CC"/>
</dbReference>
<dbReference type="FunFam" id="3.40.50.300:FF:001091">
    <property type="entry name" value="Probable disease resistance protein At1g61300"/>
    <property type="match status" value="1"/>
</dbReference>
<dbReference type="InterPro" id="IPR055414">
    <property type="entry name" value="LRR_R13L4/SHOC2-like"/>
</dbReference>
<dbReference type="InterPro" id="IPR058922">
    <property type="entry name" value="WHD_DRP"/>
</dbReference>
<dbReference type="InterPro" id="IPR036388">
    <property type="entry name" value="WH-like_DNA-bd_sf"/>
</dbReference>
<evidence type="ECO:0000256" key="1">
    <source>
        <dbReference type="ARBA" id="ARBA00022737"/>
    </source>
</evidence>
<feature type="domain" description="Disease resistance N-terminal" evidence="5">
    <location>
        <begin position="5"/>
        <end position="92"/>
    </location>
</feature>